<sequence length="252" mass="28370">MPDHRKCLIALASDPVYPTKPKLKRHLPSSLSLFLTCSDLFTAQITQHSIRGAISPAIPDRYPAVIRTRMLSRNICIRTVRRLWASGGFAFRDRRMADTPVARATRITLWWYASLQLVAVSLSPIKFPFLEHTMQRGPTVPRRSSLAARVVSLTSVERLRAVMELVASDLVSSDHLDVGACLSVLSYVCDLRSCSWTGARCCNRSSRGLELKIFGTCSLRELRLAGNQNIKNKATSKYKDVDCRWFNVHRPP</sequence>
<reference evidence="1 2" key="1">
    <citation type="journal article" date="2016" name="Mol. Biol. Evol.">
        <title>Comparative Genomics of Early-Diverging Mushroom-Forming Fungi Provides Insights into the Origins of Lignocellulose Decay Capabilities.</title>
        <authorList>
            <person name="Nagy L.G."/>
            <person name="Riley R."/>
            <person name="Tritt A."/>
            <person name="Adam C."/>
            <person name="Daum C."/>
            <person name="Floudas D."/>
            <person name="Sun H."/>
            <person name="Yadav J.S."/>
            <person name="Pangilinan J."/>
            <person name="Larsson K.H."/>
            <person name="Matsuura K."/>
            <person name="Barry K."/>
            <person name="Labutti K."/>
            <person name="Kuo R."/>
            <person name="Ohm R.A."/>
            <person name="Bhattacharya S.S."/>
            <person name="Shirouzu T."/>
            <person name="Yoshinaga Y."/>
            <person name="Martin F.M."/>
            <person name="Grigoriev I.V."/>
            <person name="Hibbett D.S."/>
        </authorList>
    </citation>
    <scope>NUCLEOTIDE SEQUENCE [LARGE SCALE GENOMIC DNA]</scope>
    <source>
        <strain evidence="1 2">CBS 109695</strain>
    </source>
</reference>
<gene>
    <name evidence="1" type="ORF">FIBSPDRAFT_932351</name>
</gene>
<name>A0A166IYM2_9AGAM</name>
<evidence type="ECO:0000313" key="2">
    <source>
        <dbReference type="Proteomes" id="UP000076532"/>
    </source>
</evidence>
<keyword evidence="2" id="KW-1185">Reference proteome</keyword>
<dbReference type="Proteomes" id="UP000076532">
    <property type="component" value="Unassembled WGS sequence"/>
</dbReference>
<accession>A0A166IYM2</accession>
<organism evidence="1 2">
    <name type="scientific">Athelia psychrophila</name>
    <dbReference type="NCBI Taxonomy" id="1759441"/>
    <lineage>
        <taxon>Eukaryota</taxon>
        <taxon>Fungi</taxon>
        <taxon>Dikarya</taxon>
        <taxon>Basidiomycota</taxon>
        <taxon>Agaricomycotina</taxon>
        <taxon>Agaricomycetes</taxon>
        <taxon>Agaricomycetidae</taxon>
        <taxon>Atheliales</taxon>
        <taxon>Atheliaceae</taxon>
        <taxon>Athelia</taxon>
    </lineage>
</organism>
<dbReference type="EMBL" id="KV417556">
    <property type="protein sequence ID" value="KZP20305.1"/>
    <property type="molecule type" value="Genomic_DNA"/>
</dbReference>
<dbReference type="AlphaFoldDB" id="A0A166IYM2"/>
<proteinExistence type="predicted"/>
<evidence type="ECO:0000313" key="1">
    <source>
        <dbReference type="EMBL" id="KZP20305.1"/>
    </source>
</evidence>
<protein>
    <submittedName>
        <fullName evidence="1">Uncharacterized protein</fullName>
    </submittedName>
</protein>